<dbReference type="GO" id="GO:0030332">
    <property type="term" value="F:cyclin binding"/>
    <property type="evidence" value="ECO:0007669"/>
    <property type="project" value="TreeGrafter"/>
</dbReference>
<evidence type="ECO:0000313" key="10">
    <source>
        <dbReference type="Proteomes" id="UP000828390"/>
    </source>
</evidence>
<name>A0A9D3Y6G0_DREPO</name>
<dbReference type="Pfam" id="PF09814">
    <property type="entry name" value="HECT_2"/>
    <property type="match status" value="1"/>
</dbReference>
<dbReference type="OrthoDB" id="66510at2759"/>
<accession>A0A9D3Y6G0</accession>
<dbReference type="GO" id="GO:0043161">
    <property type="term" value="P:proteasome-mediated ubiquitin-dependent protein catabolic process"/>
    <property type="evidence" value="ECO:0007669"/>
    <property type="project" value="TreeGrafter"/>
</dbReference>
<dbReference type="PANTHER" id="PTHR31531:SF2">
    <property type="entry name" value="E3 UBIQUITIN-PROTEIN LIGASE E3D"/>
    <property type="match status" value="1"/>
</dbReference>
<evidence type="ECO:0000256" key="7">
    <source>
        <dbReference type="ARBA" id="ARBA00053831"/>
    </source>
</evidence>
<evidence type="ECO:0000256" key="6">
    <source>
        <dbReference type="ARBA" id="ARBA00032298"/>
    </source>
</evidence>
<comment type="caution">
    <text evidence="9">The sequence shown here is derived from an EMBL/GenBank/DDBJ whole genome shotgun (WGS) entry which is preliminary data.</text>
</comment>
<dbReference type="AlphaFoldDB" id="A0A9D3Y6G0"/>
<evidence type="ECO:0000256" key="1">
    <source>
        <dbReference type="ARBA" id="ARBA00000885"/>
    </source>
</evidence>
<comment type="catalytic activity">
    <reaction evidence="1">
        <text>S-ubiquitinyl-[E2 ubiquitin-conjugating enzyme]-L-cysteine + [acceptor protein]-L-lysine = [E2 ubiquitin-conjugating enzyme]-L-cysteine + N(6)-ubiquitinyl-[acceptor protein]-L-lysine.</text>
        <dbReference type="EC" id="2.3.2.26"/>
    </reaction>
</comment>
<dbReference type="InterPro" id="IPR019193">
    <property type="entry name" value="UBQ-conj_enz_E2-bd_prot"/>
</dbReference>
<comment type="function">
    <text evidence="7">E3 ubiquitin-protein ligase which accepts ubiquitin from specific E2 ubiquitin-conjugating enzymes, and transfers it to substrates, generally promoting their degradation by the proteasome. Independently of its E3 ubiquitin-protein ligase activity, acts as an inhibitor of CPSF3 endonuclease activity by blocking CPSF3 active site.</text>
</comment>
<evidence type="ECO:0000256" key="8">
    <source>
        <dbReference type="ARBA" id="ARBA00064185"/>
    </source>
</evidence>
<sequence>MATKSLLFYASWNKSTEVFNCLISFKSLKKKNKAETEVEVEASIIKIKIGKQEYRLTLGNIVVQPNTCRGLVYNEQEEEIQFSLKGDLLNQKTSTDDSKSLRQLSNQSLTVDSIERHQNKWFCGLCRQKILADWCLFARVLPLPSENWADFTDMWFCCNHGCKDNGATQASKTKQLLPGTKECFVGDTYLLVARGYTNKGFVKVNKSGSVVCRRCGQQLGVVMETDVGANEDDAVLRLFLHSIVIKDISYEVSTQIPLSEDLDGFFSRLLHEQSATYSSYRFIIEANPGTPDQSVSTCLVWLLDANVAMFTSEKNPQQNFEFSVQQMSAIKILFKCQLCSSHSKRPVDYVTKSVISLWRKDNTVHGVTLPHPVLLQLLRLLVRNCKLLPCTQRYLNGFHVSFLRNQDTS</sequence>
<comment type="subunit">
    <text evidence="8">Interacts with UBE2C/UbcH10 (E2 ubiquitin-conjugating enzyme). In vitro, interacts with cyclin-B.</text>
</comment>
<dbReference type="EC" id="2.3.2.26" evidence="2"/>
<dbReference type="GO" id="GO:0051865">
    <property type="term" value="P:protein autoubiquitination"/>
    <property type="evidence" value="ECO:0007669"/>
    <property type="project" value="TreeGrafter"/>
</dbReference>
<dbReference type="GO" id="GO:0006513">
    <property type="term" value="P:protein monoubiquitination"/>
    <property type="evidence" value="ECO:0007669"/>
    <property type="project" value="TreeGrafter"/>
</dbReference>
<dbReference type="GO" id="GO:0000209">
    <property type="term" value="P:protein polyubiquitination"/>
    <property type="evidence" value="ECO:0007669"/>
    <property type="project" value="TreeGrafter"/>
</dbReference>
<dbReference type="GO" id="GO:0031624">
    <property type="term" value="F:ubiquitin conjugating enzyme binding"/>
    <property type="evidence" value="ECO:0007669"/>
    <property type="project" value="TreeGrafter"/>
</dbReference>
<evidence type="ECO:0000256" key="2">
    <source>
        <dbReference type="ARBA" id="ARBA00012485"/>
    </source>
</evidence>
<dbReference type="GO" id="GO:0061630">
    <property type="term" value="F:ubiquitin protein ligase activity"/>
    <property type="evidence" value="ECO:0007669"/>
    <property type="project" value="UniProtKB-EC"/>
</dbReference>
<evidence type="ECO:0000256" key="5">
    <source>
        <dbReference type="ARBA" id="ARBA00032234"/>
    </source>
</evidence>
<evidence type="ECO:0000256" key="3">
    <source>
        <dbReference type="ARBA" id="ARBA00013646"/>
    </source>
</evidence>
<evidence type="ECO:0000256" key="4">
    <source>
        <dbReference type="ARBA" id="ARBA00029737"/>
    </source>
</evidence>
<protein>
    <recommendedName>
        <fullName evidence="3">E3 ubiquitin-protein ligase E3D</fullName>
        <ecNumber evidence="2">2.3.2.26</ecNumber>
    </recommendedName>
    <alternativeName>
        <fullName evidence="6">HECT-type E3 ubiquitin transferase E3D</fullName>
    </alternativeName>
    <alternativeName>
        <fullName evidence="5">UbcH10-binding protein with a HECT-like domain</fullName>
    </alternativeName>
    <alternativeName>
        <fullName evidence="4">Ubiquitin-conjugating enzyme E2C-binding protein</fullName>
    </alternativeName>
</protein>
<reference evidence="9" key="1">
    <citation type="journal article" date="2019" name="bioRxiv">
        <title>The Genome of the Zebra Mussel, Dreissena polymorpha: A Resource for Invasive Species Research.</title>
        <authorList>
            <person name="McCartney M.A."/>
            <person name="Auch B."/>
            <person name="Kono T."/>
            <person name="Mallez S."/>
            <person name="Zhang Y."/>
            <person name="Obille A."/>
            <person name="Becker A."/>
            <person name="Abrahante J.E."/>
            <person name="Garbe J."/>
            <person name="Badalamenti J.P."/>
            <person name="Herman A."/>
            <person name="Mangelson H."/>
            <person name="Liachko I."/>
            <person name="Sullivan S."/>
            <person name="Sone E.D."/>
            <person name="Koren S."/>
            <person name="Silverstein K.A.T."/>
            <person name="Beckman K.B."/>
            <person name="Gohl D.M."/>
        </authorList>
    </citation>
    <scope>NUCLEOTIDE SEQUENCE</scope>
    <source>
        <strain evidence="9">Duluth1</strain>
        <tissue evidence="9">Whole animal</tissue>
    </source>
</reference>
<dbReference type="GO" id="GO:0000151">
    <property type="term" value="C:ubiquitin ligase complex"/>
    <property type="evidence" value="ECO:0007669"/>
    <property type="project" value="TreeGrafter"/>
</dbReference>
<organism evidence="9 10">
    <name type="scientific">Dreissena polymorpha</name>
    <name type="common">Zebra mussel</name>
    <name type="synonym">Mytilus polymorpha</name>
    <dbReference type="NCBI Taxonomy" id="45954"/>
    <lineage>
        <taxon>Eukaryota</taxon>
        <taxon>Metazoa</taxon>
        <taxon>Spiralia</taxon>
        <taxon>Lophotrochozoa</taxon>
        <taxon>Mollusca</taxon>
        <taxon>Bivalvia</taxon>
        <taxon>Autobranchia</taxon>
        <taxon>Heteroconchia</taxon>
        <taxon>Euheterodonta</taxon>
        <taxon>Imparidentia</taxon>
        <taxon>Neoheterodontei</taxon>
        <taxon>Myida</taxon>
        <taxon>Dreissenoidea</taxon>
        <taxon>Dreissenidae</taxon>
        <taxon>Dreissena</taxon>
    </lineage>
</organism>
<proteinExistence type="predicted"/>
<evidence type="ECO:0000313" key="9">
    <source>
        <dbReference type="EMBL" id="KAH3692835.1"/>
    </source>
</evidence>
<dbReference type="GO" id="GO:0005634">
    <property type="term" value="C:nucleus"/>
    <property type="evidence" value="ECO:0007669"/>
    <property type="project" value="TreeGrafter"/>
</dbReference>
<dbReference type="PANTHER" id="PTHR31531">
    <property type="entry name" value="E3 UBIQUITIN-PROTEIN LIGASE E3D FAMILY MEMBER"/>
    <property type="match status" value="1"/>
</dbReference>
<gene>
    <name evidence="9" type="ORF">DPMN_194589</name>
</gene>
<dbReference type="EMBL" id="JAIWYP010000019">
    <property type="protein sequence ID" value="KAH3692835.1"/>
    <property type="molecule type" value="Genomic_DNA"/>
</dbReference>
<keyword evidence="10" id="KW-1185">Reference proteome</keyword>
<dbReference type="GO" id="GO:0005829">
    <property type="term" value="C:cytosol"/>
    <property type="evidence" value="ECO:0007669"/>
    <property type="project" value="TreeGrafter"/>
</dbReference>
<reference evidence="9" key="2">
    <citation type="submission" date="2020-11" db="EMBL/GenBank/DDBJ databases">
        <authorList>
            <person name="McCartney M.A."/>
            <person name="Auch B."/>
            <person name="Kono T."/>
            <person name="Mallez S."/>
            <person name="Becker A."/>
            <person name="Gohl D.M."/>
            <person name="Silverstein K.A.T."/>
            <person name="Koren S."/>
            <person name="Bechman K.B."/>
            <person name="Herman A."/>
            <person name="Abrahante J.E."/>
            <person name="Garbe J."/>
        </authorList>
    </citation>
    <scope>NUCLEOTIDE SEQUENCE</scope>
    <source>
        <strain evidence="9">Duluth1</strain>
        <tissue evidence="9">Whole animal</tissue>
    </source>
</reference>
<dbReference type="Proteomes" id="UP000828390">
    <property type="component" value="Unassembled WGS sequence"/>
</dbReference>